<name>A0A4Q9B074_9DEIN</name>
<keyword evidence="2" id="KW-1185">Reference proteome</keyword>
<proteinExistence type="predicted"/>
<dbReference type="EMBL" id="SIJL01000010">
    <property type="protein sequence ID" value="TBH17637.1"/>
    <property type="molecule type" value="Genomic_DNA"/>
</dbReference>
<gene>
    <name evidence="1" type="ORF">ETP66_08630</name>
</gene>
<evidence type="ECO:0000313" key="1">
    <source>
        <dbReference type="EMBL" id="TBH17637.1"/>
    </source>
</evidence>
<dbReference type="Proteomes" id="UP000292858">
    <property type="component" value="Unassembled WGS sequence"/>
</dbReference>
<evidence type="ECO:0000313" key="2">
    <source>
        <dbReference type="Proteomes" id="UP000292858"/>
    </source>
</evidence>
<sequence length="66" mass="7860">MGGFGLDLEAAKERHRELLAEAQRERLLRPLRTPWRRRLARWFRLLAEWLEPKPAGWGMEEVRHGG</sequence>
<comment type="caution">
    <text evidence="1">The sequence shown here is derived from an EMBL/GenBank/DDBJ whole genome shotgun (WGS) entry which is preliminary data.</text>
</comment>
<dbReference type="RefSeq" id="WP_130842234.1">
    <property type="nucleotide sequence ID" value="NZ_SIJL01000010.1"/>
</dbReference>
<protein>
    <submittedName>
        <fullName evidence="1">Uncharacterized protein</fullName>
    </submittedName>
</protein>
<reference evidence="1 2" key="1">
    <citation type="submission" date="2019-02" db="EMBL/GenBank/DDBJ databases">
        <title>Thermus sp. a novel from hot spring.</title>
        <authorList>
            <person name="Zhao Z."/>
        </authorList>
    </citation>
    <scope>NUCLEOTIDE SEQUENCE [LARGE SCALE GENOMIC DNA]</scope>
    <source>
        <strain evidence="1 2">CFH 72773T</strain>
    </source>
</reference>
<accession>A0A4Q9B074</accession>
<organism evidence="1 2">
    <name type="scientific">Thermus thermamylovorans</name>
    <dbReference type="NCBI Taxonomy" id="2509362"/>
    <lineage>
        <taxon>Bacteria</taxon>
        <taxon>Thermotogati</taxon>
        <taxon>Deinococcota</taxon>
        <taxon>Deinococci</taxon>
        <taxon>Thermales</taxon>
        <taxon>Thermaceae</taxon>
        <taxon>Thermus</taxon>
    </lineage>
</organism>
<dbReference type="AlphaFoldDB" id="A0A4Q9B074"/>